<organism evidence="2 3">
    <name type="scientific">Aduncisulcus paluster</name>
    <dbReference type="NCBI Taxonomy" id="2918883"/>
    <lineage>
        <taxon>Eukaryota</taxon>
        <taxon>Metamonada</taxon>
        <taxon>Carpediemonas-like organisms</taxon>
        <taxon>Aduncisulcus</taxon>
    </lineage>
</organism>
<evidence type="ECO:0000313" key="3">
    <source>
        <dbReference type="Proteomes" id="UP001057375"/>
    </source>
</evidence>
<evidence type="ECO:0000256" key="1">
    <source>
        <dbReference type="SAM" id="Coils"/>
    </source>
</evidence>
<evidence type="ECO:0000313" key="2">
    <source>
        <dbReference type="EMBL" id="GKT36493.1"/>
    </source>
</evidence>
<feature type="non-terminal residue" evidence="2">
    <location>
        <position position="197"/>
    </location>
</feature>
<gene>
    <name evidence="2" type="ORF">ADUPG1_009451</name>
</gene>
<keyword evidence="3" id="KW-1185">Reference proteome</keyword>
<keyword evidence="1" id="KW-0175">Coiled coil</keyword>
<proteinExistence type="predicted"/>
<comment type="caution">
    <text evidence="2">The sequence shown here is derived from an EMBL/GenBank/DDBJ whole genome shotgun (WGS) entry which is preliminary data.</text>
</comment>
<reference evidence="2" key="1">
    <citation type="submission" date="2022-03" db="EMBL/GenBank/DDBJ databases">
        <title>Draft genome sequence of Aduncisulcus paluster, a free-living microaerophilic Fornicata.</title>
        <authorList>
            <person name="Yuyama I."/>
            <person name="Kume K."/>
            <person name="Tamura T."/>
            <person name="Inagaki Y."/>
            <person name="Hashimoto T."/>
        </authorList>
    </citation>
    <scope>NUCLEOTIDE SEQUENCE</scope>
    <source>
        <strain evidence="2">NY0171</strain>
    </source>
</reference>
<protein>
    <submittedName>
        <fullName evidence="2">Uncharacterized protein</fullName>
    </submittedName>
</protein>
<dbReference type="Proteomes" id="UP001057375">
    <property type="component" value="Unassembled WGS sequence"/>
</dbReference>
<sequence>METSPVFSAPPVSQRSLKCVFDHHAEEFTSSVPTIMQIRSPTISLPAPSSKPKQLVSGNSRGKFSTALLRRTDKTSIYRPFELSDCGEYKEITIDKRILVKLAKDRELVVTAAKNIAQTADERVSELYTMLKRYSGKYSKSQEKLKNIASIVQQLQQTLDFEEREKVKFRLKVEEMEKRISAMSSSHHTCAICMDKA</sequence>
<feature type="coiled-coil region" evidence="1">
    <location>
        <begin position="145"/>
        <end position="179"/>
    </location>
</feature>
<dbReference type="EMBL" id="BQXS01011239">
    <property type="protein sequence ID" value="GKT36493.1"/>
    <property type="molecule type" value="Genomic_DNA"/>
</dbReference>
<name>A0ABQ5KXV1_9EUKA</name>
<accession>A0ABQ5KXV1</accession>